<evidence type="ECO:0000313" key="4">
    <source>
        <dbReference type="Proteomes" id="UP001597183"/>
    </source>
</evidence>
<dbReference type="InterPro" id="IPR019965">
    <property type="entry name" value="PPOX_F420-dep_Rv2061_put"/>
</dbReference>
<name>A0ABW4A3T6_9ACTN</name>
<dbReference type="InterPro" id="IPR011576">
    <property type="entry name" value="Pyridox_Oxase_N"/>
</dbReference>
<sequence length="125" mass="13385">MTALEQLGSEKYVLLTTFRRDGRAVATPLWVVPDGTGLGFWTVAGSGKLKRIRNSGRVTVAACDMRGNPTGGEPIEATARIGDHADRVRVGDGIKKKYGMIGRLTMLGSRLRRGTDGTVAVLVTE</sequence>
<evidence type="ECO:0000259" key="2">
    <source>
        <dbReference type="Pfam" id="PF01243"/>
    </source>
</evidence>
<dbReference type="GO" id="GO:0016491">
    <property type="term" value="F:oxidoreductase activity"/>
    <property type="evidence" value="ECO:0007669"/>
    <property type="project" value="UniProtKB-KW"/>
</dbReference>
<feature type="domain" description="Pyridoxamine 5'-phosphate oxidase N-terminal" evidence="2">
    <location>
        <begin position="5"/>
        <end position="98"/>
    </location>
</feature>
<organism evidence="3 4">
    <name type="scientific">Actinoplanes sichuanensis</name>
    <dbReference type="NCBI Taxonomy" id="512349"/>
    <lineage>
        <taxon>Bacteria</taxon>
        <taxon>Bacillati</taxon>
        <taxon>Actinomycetota</taxon>
        <taxon>Actinomycetes</taxon>
        <taxon>Micromonosporales</taxon>
        <taxon>Micromonosporaceae</taxon>
        <taxon>Actinoplanes</taxon>
    </lineage>
</organism>
<dbReference type="EMBL" id="JBHTMK010000009">
    <property type="protein sequence ID" value="MFD1365386.1"/>
    <property type="molecule type" value="Genomic_DNA"/>
</dbReference>
<protein>
    <submittedName>
        <fullName evidence="3">PPOX class F420-dependent oxidoreductase</fullName>
        <ecNumber evidence="3">1.-.-.-</ecNumber>
    </submittedName>
</protein>
<dbReference type="NCBIfam" id="TIGR03666">
    <property type="entry name" value="Rv2061_F420"/>
    <property type="match status" value="1"/>
</dbReference>
<evidence type="ECO:0000313" key="3">
    <source>
        <dbReference type="EMBL" id="MFD1365386.1"/>
    </source>
</evidence>
<dbReference type="PANTHER" id="PTHR35176">
    <property type="entry name" value="HEME OXYGENASE HI_0854-RELATED"/>
    <property type="match status" value="1"/>
</dbReference>
<dbReference type="SUPFAM" id="SSF50475">
    <property type="entry name" value="FMN-binding split barrel"/>
    <property type="match status" value="1"/>
</dbReference>
<keyword evidence="1 3" id="KW-0560">Oxidoreductase</keyword>
<evidence type="ECO:0000256" key="1">
    <source>
        <dbReference type="ARBA" id="ARBA00023002"/>
    </source>
</evidence>
<dbReference type="EC" id="1.-.-.-" evidence="3"/>
<gene>
    <name evidence="3" type="ORF">ACFQ5G_08535</name>
</gene>
<dbReference type="Gene3D" id="2.30.110.10">
    <property type="entry name" value="Electron Transport, Fmn-binding Protein, Chain A"/>
    <property type="match status" value="1"/>
</dbReference>
<dbReference type="RefSeq" id="WP_317789210.1">
    <property type="nucleotide sequence ID" value="NZ_AP028461.1"/>
</dbReference>
<reference evidence="4" key="1">
    <citation type="journal article" date="2019" name="Int. J. Syst. Evol. Microbiol.">
        <title>The Global Catalogue of Microorganisms (GCM) 10K type strain sequencing project: providing services to taxonomists for standard genome sequencing and annotation.</title>
        <authorList>
            <consortium name="The Broad Institute Genomics Platform"/>
            <consortium name="The Broad Institute Genome Sequencing Center for Infectious Disease"/>
            <person name="Wu L."/>
            <person name="Ma J."/>
        </authorList>
    </citation>
    <scope>NUCLEOTIDE SEQUENCE [LARGE SCALE GENOMIC DNA]</scope>
    <source>
        <strain evidence="4">CCM 7526</strain>
    </source>
</reference>
<keyword evidence="4" id="KW-1185">Reference proteome</keyword>
<dbReference type="InterPro" id="IPR012349">
    <property type="entry name" value="Split_barrel_FMN-bd"/>
</dbReference>
<comment type="caution">
    <text evidence="3">The sequence shown here is derived from an EMBL/GenBank/DDBJ whole genome shotgun (WGS) entry which is preliminary data.</text>
</comment>
<dbReference type="Proteomes" id="UP001597183">
    <property type="component" value="Unassembled WGS sequence"/>
</dbReference>
<accession>A0ABW4A3T6</accession>
<dbReference type="Pfam" id="PF01243">
    <property type="entry name" value="PNPOx_N"/>
    <property type="match status" value="1"/>
</dbReference>
<dbReference type="PANTHER" id="PTHR35176:SF11">
    <property type="entry name" value="PYRIDOXAMINE 5'-PHOSPHATE OXIDASE FAMILY PROTEIN"/>
    <property type="match status" value="1"/>
</dbReference>
<proteinExistence type="predicted"/>
<dbReference type="InterPro" id="IPR052019">
    <property type="entry name" value="F420H2_bilvrd_red/Heme_oxyg"/>
</dbReference>